<dbReference type="PROSITE" id="PS51274">
    <property type="entry name" value="GATASE_COBBQ"/>
    <property type="match status" value="1"/>
</dbReference>
<evidence type="ECO:0000259" key="3">
    <source>
        <dbReference type="Pfam" id="PF07685"/>
    </source>
</evidence>
<dbReference type="InterPro" id="IPR029062">
    <property type="entry name" value="Class_I_gatase-like"/>
</dbReference>
<evidence type="ECO:0000256" key="1">
    <source>
        <dbReference type="ARBA" id="ARBA00022573"/>
    </source>
</evidence>
<dbReference type="Pfam" id="PF07685">
    <property type="entry name" value="GATase_3"/>
    <property type="match status" value="1"/>
</dbReference>
<keyword evidence="1" id="KW-0169">Cobalamin biosynthesis</keyword>
<dbReference type="Gene3D" id="3.40.50.300">
    <property type="entry name" value="P-loop containing nucleotide triphosphate hydrolases"/>
    <property type="match status" value="1"/>
</dbReference>
<proteinExistence type="predicted"/>
<evidence type="ECO:0000313" key="7">
    <source>
        <dbReference type="Proteomes" id="UP000195607"/>
    </source>
</evidence>
<organism evidence="4 7">
    <name type="scientific">Cuniculiplasma divulgatum</name>
    <dbReference type="NCBI Taxonomy" id="1673428"/>
    <lineage>
        <taxon>Archaea</taxon>
        <taxon>Methanobacteriati</taxon>
        <taxon>Thermoplasmatota</taxon>
        <taxon>Thermoplasmata</taxon>
        <taxon>Thermoplasmatales</taxon>
        <taxon>Cuniculiplasmataceae</taxon>
        <taxon>Cuniculiplasma</taxon>
    </lineage>
</organism>
<dbReference type="KEGG" id="cdiv:CPM_1868"/>
<dbReference type="NCBIfam" id="TIGR00379">
    <property type="entry name" value="cobB"/>
    <property type="match status" value="1"/>
</dbReference>
<evidence type="ECO:0000313" key="6">
    <source>
        <dbReference type="Proteomes" id="UP000187822"/>
    </source>
</evidence>
<reference evidence="4 7" key="1">
    <citation type="submission" date="2016-04" db="EMBL/GenBank/DDBJ databases">
        <authorList>
            <person name="Evans L.H."/>
            <person name="Alamgir A."/>
            <person name="Owens N."/>
            <person name="Weber N.D."/>
            <person name="Virtaneva K."/>
            <person name="Barbian K."/>
            <person name="Babar A."/>
            <person name="Rosenke K."/>
        </authorList>
    </citation>
    <scope>NUCLEOTIDE SEQUENCE [LARGE SCALE GENOMIC DNA]</scope>
    <source>
        <strain evidence="4">S5</strain>
        <strain evidence="7">S5(T) (JCM 30642 \VKM B-2941)</strain>
    </source>
</reference>
<dbReference type="EMBL" id="LT671858">
    <property type="protein sequence ID" value="SIM87128.1"/>
    <property type="molecule type" value="Genomic_DNA"/>
</dbReference>
<dbReference type="OrthoDB" id="8896at2157"/>
<dbReference type="InterPro" id="IPR027417">
    <property type="entry name" value="P-loop_NTPase"/>
</dbReference>
<feature type="domain" description="CobB/CobQ-like glutamine amidotransferase" evidence="3">
    <location>
        <begin position="227"/>
        <end position="408"/>
    </location>
</feature>
<dbReference type="PANTHER" id="PTHR43873:SF1">
    <property type="entry name" value="COBYRINATE A,C-DIAMIDE SYNTHASE"/>
    <property type="match status" value="1"/>
</dbReference>
<dbReference type="NCBIfam" id="NF002204">
    <property type="entry name" value="PRK01077.1"/>
    <property type="match status" value="1"/>
</dbReference>
<dbReference type="GO" id="GO:0009236">
    <property type="term" value="P:cobalamin biosynthetic process"/>
    <property type="evidence" value="ECO:0007669"/>
    <property type="project" value="UniProtKB-KW"/>
</dbReference>
<dbReference type="InterPro" id="IPR011698">
    <property type="entry name" value="GATase_3"/>
</dbReference>
<dbReference type="EMBL" id="LT719092">
    <property type="protein sequence ID" value="SJK85644.1"/>
    <property type="molecule type" value="Genomic_DNA"/>
</dbReference>
<keyword evidence="6" id="KW-1185">Reference proteome</keyword>
<reference evidence="6" key="2">
    <citation type="submission" date="2016-06" db="EMBL/GenBank/DDBJ databases">
        <authorList>
            <person name="Toshchakov V.S."/>
        </authorList>
    </citation>
    <scope>NUCLEOTIDE SEQUENCE [LARGE SCALE GENOMIC DNA]</scope>
    <source>
        <strain>PM4 (JCM 30641</strain>
        <strain evidence="6">\VKM B-2940)</strain>
    </source>
</reference>
<evidence type="ECO:0000313" key="5">
    <source>
        <dbReference type="EMBL" id="SJK85644.1"/>
    </source>
</evidence>
<dbReference type="AlphaFoldDB" id="A0A1N5WPI5"/>
<dbReference type="Proteomes" id="UP000187822">
    <property type="component" value="Chromosome I"/>
</dbReference>
<dbReference type="GO" id="GO:0042242">
    <property type="term" value="F:cobyrinic acid a,c-diamide synthase activity"/>
    <property type="evidence" value="ECO:0007669"/>
    <property type="project" value="InterPro"/>
</dbReference>
<dbReference type="SUPFAM" id="SSF52317">
    <property type="entry name" value="Class I glutamine amidotransferase-like"/>
    <property type="match status" value="1"/>
</dbReference>
<dbReference type="STRING" id="1673428.CPM_1868"/>
<gene>
    <name evidence="5" type="ORF">CPM_1868</name>
    <name evidence="4" type="ORF">CSP5_1930</name>
</gene>
<dbReference type="PANTHER" id="PTHR43873">
    <property type="entry name" value="COBYRINATE A,C-DIAMIDE SYNTHASE"/>
    <property type="match status" value="1"/>
</dbReference>
<dbReference type="Pfam" id="PF13500">
    <property type="entry name" value="AAA_26"/>
    <property type="match status" value="1"/>
</dbReference>
<protein>
    <submittedName>
        <fullName evidence="4">Cobyrinic acid a,c-diamide synthase</fullName>
    </submittedName>
</protein>
<dbReference type="GeneID" id="41589166"/>
<evidence type="ECO:0000313" key="4">
    <source>
        <dbReference type="EMBL" id="SIM87128.1"/>
    </source>
</evidence>
<reference evidence="5" key="3">
    <citation type="submission" date="2016-06" db="EMBL/GenBank/DDBJ databases">
        <authorList>
            <person name="Olsen C.W."/>
            <person name="Carey S."/>
            <person name="Hinshaw L."/>
            <person name="Karasin A.I."/>
        </authorList>
    </citation>
    <scope>NUCLEOTIDE SEQUENCE [LARGE SCALE GENOMIC DNA]</scope>
    <source>
        <strain evidence="5">PM4</strain>
    </source>
</reference>
<dbReference type="Proteomes" id="UP000195607">
    <property type="component" value="Chromosome I"/>
</dbReference>
<keyword evidence="2" id="KW-0315">Glutamine amidotransferase</keyword>
<dbReference type="RefSeq" id="WP_077076710.1">
    <property type="nucleotide sequence ID" value="NZ_LT671858.1"/>
</dbReference>
<dbReference type="SUPFAM" id="SSF52540">
    <property type="entry name" value="P-loop containing nucleoside triphosphate hydrolases"/>
    <property type="match status" value="1"/>
</dbReference>
<accession>A0A1N5WPI5</accession>
<name>A0A1N5WPI5_9ARCH</name>
<dbReference type="InterPro" id="IPR004484">
    <property type="entry name" value="CbiA/CobB_synth"/>
</dbReference>
<evidence type="ECO:0000256" key="2">
    <source>
        <dbReference type="ARBA" id="ARBA00022962"/>
    </source>
</evidence>
<sequence length="420" mass="48074">MKIVGIAAMSTGSGKTTVTGAILSAVPHSIQIKIGPDFIDPLIESKITGKHGYNLDRWLQGRMERNIVGLASEKADFAVVEGVMGLYDSGVGKEFSTIAYFERLGIPYILVVDVFKWAESIYYAAKGFIKKNCIGVILNGYAGERHLKMIEDVFLSHGIRIVGKIPYREEFKMPERHLGLNLDQDNEKLIYRSREIAKFIDLSFTEHLPEISGMNSIRRTNVQRKNVYIARDDAFCFYYETSLDYFLKRHNVRFFSPLNDEVPEKADLIYIGGGYPELFGERLESALKLKSFLRDYVDNGGYLYSECGGTMFLMNSMENNDKKYEMAGVFSGKTWMEKRPVLNYTKILCETGGPFFRKGQVIKGHEFHYGRIKTEDKMTMRMIRGNGIEGYDGITRKNAFGMYTHIDFMRYGSSMKWEEK</sequence>